<dbReference type="Proteomes" id="UP000321034">
    <property type="component" value="Unassembled WGS sequence"/>
</dbReference>
<feature type="transmembrane region" description="Helical" evidence="2">
    <location>
        <begin position="161"/>
        <end position="180"/>
    </location>
</feature>
<evidence type="ECO:0000313" key="5">
    <source>
        <dbReference type="Proteomes" id="UP000321034"/>
    </source>
</evidence>
<feature type="region of interest" description="Disordered" evidence="1">
    <location>
        <begin position="206"/>
        <end position="235"/>
    </location>
</feature>
<accession>A0A5C8I4N4</accession>
<keyword evidence="2" id="KW-0812">Transmembrane</keyword>
<dbReference type="AlphaFoldDB" id="A0A5C8I4N4"/>
<comment type="caution">
    <text evidence="4">The sequence shown here is derived from an EMBL/GenBank/DDBJ whole genome shotgun (WGS) entry which is preliminary data.</text>
</comment>
<feature type="domain" description="DUF4232" evidence="3">
    <location>
        <begin position="237"/>
        <end position="366"/>
    </location>
</feature>
<evidence type="ECO:0000256" key="1">
    <source>
        <dbReference type="SAM" id="MobiDB-lite"/>
    </source>
</evidence>
<keyword evidence="2" id="KW-1133">Transmembrane helix</keyword>
<protein>
    <submittedName>
        <fullName evidence="4">DUF4232 domain-containing protein</fullName>
    </submittedName>
</protein>
<dbReference type="InterPro" id="IPR025326">
    <property type="entry name" value="DUF4232"/>
</dbReference>
<organism evidence="4 5">
    <name type="scientific">Microbacterium hatanonis</name>
    <dbReference type="NCBI Taxonomy" id="404366"/>
    <lineage>
        <taxon>Bacteria</taxon>
        <taxon>Bacillati</taxon>
        <taxon>Actinomycetota</taxon>
        <taxon>Actinomycetes</taxon>
        <taxon>Micrococcales</taxon>
        <taxon>Microbacteriaceae</taxon>
        <taxon>Microbacterium</taxon>
    </lineage>
</organism>
<dbReference type="Pfam" id="PF14016">
    <property type="entry name" value="DUF4232"/>
    <property type="match status" value="1"/>
</dbReference>
<reference evidence="4 5" key="1">
    <citation type="submission" date="2019-08" db="EMBL/GenBank/DDBJ databases">
        <authorList>
            <person name="Dong K."/>
        </authorList>
    </citation>
    <scope>NUCLEOTIDE SEQUENCE [LARGE SCALE GENOMIC DNA]</scope>
    <source>
        <strain evidence="4 5">JCM14558</strain>
    </source>
</reference>
<dbReference type="EMBL" id="VRSV01000001">
    <property type="protein sequence ID" value="TXK12833.1"/>
    <property type="molecule type" value="Genomic_DNA"/>
</dbReference>
<dbReference type="OrthoDB" id="5175658at2"/>
<evidence type="ECO:0000313" key="4">
    <source>
        <dbReference type="EMBL" id="TXK12833.1"/>
    </source>
</evidence>
<keyword evidence="2" id="KW-0472">Membrane</keyword>
<dbReference type="RefSeq" id="WP_147893539.1">
    <property type="nucleotide sequence ID" value="NZ_BAAANR010000001.1"/>
</dbReference>
<name>A0A5C8I4N4_9MICO</name>
<feature type="transmembrane region" description="Helical" evidence="2">
    <location>
        <begin position="55"/>
        <end position="75"/>
    </location>
</feature>
<evidence type="ECO:0000256" key="2">
    <source>
        <dbReference type="SAM" id="Phobius"/>
    </source>
</evidence>
<evidence type="ECO:0000259" key="3">
    <source>
        <dbReference type="Pfam" id="PF14016"/>
    </source>
</evidence>
<feature type="transmembrane region" description="Helical" evidence="2">
    <location>
        <begin position="112"/>
        <end position="133"/>
    </location>
</feature>
<feature type="transmembrane region" description="Helical" evidence="2">
    <location>
        <begin position="82"/>
        <end position="100"/>
    </location>
</feature>
<sequence>MLVAAVVAGALWLASGLIHAVVASSPYAAQALRLLVPSPMNLLFWAWPAPWSFLALVLGGASVAAVVFVVMGWVARRGSPGFAAAWLASVAAGAVVGLFIDGIGVLDTIQSFGARGLSFASVEYAVVGAYWGLVQGRIPALVASRGGRESVDGPRRTHARWTWAVAVVVLVAFAVAGTAGRTADRTAVAEAQARADAETQAAAEPYTGFGAVPDPGAVGTPPQLVAPTSAPRDPSWCTPEQATAFVGGDDAATGHRGLSIRLTNFSDTPCIVEGYPDVAFADQNGHALDVRVERGSSFMATDAGAQPIEVPAGGYAIAFIGWDASPTAGALVASSVLVAQVAGDQRNGSAVSLDIISGSTVEVTAWELDALGDSRYSDG</sequence>
<keyword evidence="5" id="KW-1185">Reference proteome</keyword>
<proteinExistence type="predicted"/>
<gene>
    <name evidence="4" type="ORF">FVP77_05110</name>
</gene>